<organism evidence="10">
    <name type="scientific">freshwater metagenome</name>
    <dbReference type="NCBI Taxonomy" id="449393"/>
    <lineage>
        <taxon>unclassified sequences</taxon>
        <taxon>metagenomes</taxon>
        <taxon>ecological metagenomes</taxon>
    </lineage>
</organism>
<keyword evidence="5" id="KW-0378">Hydrolase</keyword>
<dbReference type="Gene3D" id="3.40.710.10">
    <property type="entry name" value="DD-peptidase/beta-lactamase superfamily"/>
    <property type="match status" value="1"/>
</dbReference>
<dbReference type="Pfam" id="PF03793">
    <property type="entry name" value="PASTA"/>
    <property type="match status" value="1"/>
</dbReference>
<dbReference type="SMART" id="SM00740">
    <property type="entry name" value="PASTA"/>
    <property type="match status" value="1"/>
</dbReference>
<proteinExistence type="predicted"/>
<dbReference type="InterPro" id="IPR005543">
    <property type="entry name" value="PASTA_dom"/>
</dbReference>
<dbReference type="InterPro" id="IPR001264">
    <property type="entry name" value="Glyco_trans_51"/>
</dbReference>
<dbReference type="GO" id="GO:0030288">
    <property type="term" value="C:outer membrane-bounded periplasmic space"/>
    <property type="evidence" value="ECO:0007669"/>
    <property type="project" value="TreeGrafter"/>
</dbReference>
<dbReference type="InterPro" id="IPR001460">
    <property type="entry name" value="PCN-bd_Tpept"/>
</dbReference>
<dbReference type="SUPFAM" id="SSF53955">
    <property type="entry name" value="Lysozyme-like"/>
    <property type="match status" value="1"/>
</dbReference>
<dbReference type="GO" id="GO:0004180">
    <property type="term" value="F:carboxypeptidase activity"/>
    <property type="evidence" value="ECO:0007669"/>
    <property type="project" value="UniProtKB-KW"/>
</dbReference>
<evidence type="ECO:0000256" key="2">
    <source>
        <dbReference type="ARBA" id="ARBA00022670"/>
    </source>
</evidence>
<dbReference type="EMBL" id="CAEZTD010000036">
    <property type="protein sequence ID" value="CAB4559450.1"/>
    <property type="molecule type" value="Genomic_DNA"/>
</dbReference>
<evidence type="ECO:0000256" key="1">
    <source>
        <dbReference type="ARBA" id="ARBA00022645"/>
    </source>
</evidence>
<comment type="catalytic activity">
    <reaction evidence="8">
        <text>[GlcNAc-(1-&gt;4)-Mur2Ac(oyl-L-Ala-gamma-D-Glu-L-Lys-D-Ala-D-Ala)](n)-di-trans,octa-cis-undecaprenyl diphosphate + beta-D-GlcNAc-(1-&gt;4)-Mur2Ac(oyl-L-Ala-gamma-D-Glu-L-Lys-D-Ala-D-Ala)-di-trans,octa-cis-undecaprenyl diphosphate = [GlcNAc-(1-&gt;4)-Mur2Ac(oyl-L-Ala-gamma-D-Glu-L-Lys-D-Ala-D-Ala)](n+1)-di-trans,octa-cis-undecaprenyl diphosphate + di-trans,octa-cis-undecaprenyl diphosphate + H(+)</text>
        <dbReference type="Rhea" id="RHEA:23708"/>
        <dbReference type="Rhea" id="RHEA-COMP:9602"/>
        <dbReference type="Rhea" id="RHEA-COMP:9603"/>
        <dbReference type="ChEBI" id="CHEBI:15378"/>
        <dbReference type="ChEBI" id="CHEBI:58405"/>
        <dbReference type="ChEBI" id="CHEBI:60033"/>
        <dbReference type="ChEBI" id="CHEBI:78435"/>
        <dbReference type="EC" id="2.4.99.28"/>
    </reaction>
</comment>
<keyword evidence="4" id="KW-0808">Transferase</keyword>
<evidence type="ECO:0000256" key="4">
    <source>
        <dbReference type="ARBA" id="ARBA00022679"/>
    </source>
</evidence>
<dbReference type="InterPro" id="IPR023346">
    <property type="entry name" value="Lysozyme-like_dom_sf"/>
</dbReference>
<dbReference type="InterPro" id="IPR012338">
    <property type="entry name" value="Beta-lactam/transpept-like"/>
</dbReference>
<evidence type="ECO:0000256" key="6">
    <source>
        <dbReference type="ARBA" id="ARBA00023268"/>
    </source>
</evidence>
<keyword evidence="3" id="KW-0328">Glycosyltransferase</keyword>
<dbReference type="InterPro" id="IPR036950">
    <property type="entry name" value="PBP_transglycosylase"/>
</dbReference>
<dbReference type="CDD" id="cd06577">
    <property type="entry name" value="PASTA_pknB"/>
    <property type="match status" value="1"/>
</dbReference>
<dbReference type="InterPro" id="IPR050396">
    <property type="entry name" value="Glycosyltr_51/Transpeptidase"/>
</dbReference>
<protein>
    <recommendedName>
        <fullName evidence="7">peptidoglycan glycosyltransferase</fullName>
        <ecNumber evidence="7">2.4.99.28</ecNumber>
    </recommendedName>
</protein>
<keyword evidence="2" id="KW-0645">Protease</keyword>
<name>A0A6J6D670_9ZZZZ</name>
<dbReference type="GO" id="GO:0008658">
    <property type="term" value="F:penicillin binding"/>
    <property type="evidence" value="ECO:0007669"/>
    <property type="project" value="InterPro"/>
</dbReference>
<keyword evidence="6" id="KW-0511">Multifunctional enzyme</keyword>
<dbReference type="Gene3D" id="1.10.3810.10">
    <property type="entry name" value="Biosynthetic peptidoglycan transglycosylase-like"/>
    <property type="match status" value="1"/>
</dbReference>
<evidence type="ECO:0000256" key="8">
    <source>
        <dbReference type="ARBA" id="ARBA00049902"/>
    </source>
</evidence>
<dbReference type="SUPFAM" id="SSF56601">
    <property type="entry name" value="beta-lactamase/transpeptidase-like"/>
    <property type="match status" value="1"/>
</dbReference>
<evidence type="ECO:0000259" key="9">
    <source>
        <dbReference type="PROSITE" id="PS51178"/>
    </source>
</evidence>
<dbReference type="Gene3D" id="3.30.10.20">
    <property type="match status" value="1"/>
</dbReference>
<reference evidence="10" key="1">
    <citation type="submission" date="2020-05" db="EMBL/GenBank/DDBJ databases">
        <authorList>
            <person name="Chiriac C."/>
            <person name="Salcher M."/>
            <person name="Ghai R."/>
            <person name="Kavagutti S V."/>
        </authorList>
    </citation>
    <scope>NUCLEOTIDE SEQUENCE</scope>
</reference>
<dbReference type="GO" id="GO:0006508">
    <property type="term" value="P:proteolysis"/>
    <property type="evidence" value="ECO:0007669"/>
    <property type="project" value="UniProtKB-KW"/>
</dbReference>
<dbReference type="PANTHER" id="PTHR32282:SF33">
    <property type="entry name" value="PEPTIDOGLYCAN GLYCOSYLTRANSFERASE"/>
    <property type="match status" value="1"/>
</dbReference>
<dbReference type="Pfam" id="PF00905">
    <property type="entry name" value="Transpeptidase"/>
    <property type="match status" value="1"/>
</dbReference>
<dbReference type="AlphaFoldDB" id="A0A6J6D670"/>
<evidence type="ECO:0000256" key="5">
    <source>
        <dbReference type="ARBA" id="ARBA00022801"/>
    </source>
</evidence>
<dbReference type="PROSITE" id="PS51178">
    <property type="entry name" value="PASTA"/>
    <property type="match status" value="1"/>
</dbReference>
<dbReference type="EC" id="2.4.99.28" evidence="7"/>
<evidence type="ECO:0000313" key="10">
    <source>
        <dbReference type="EMBL" id="CAB4559450.1"/>
    </source>
</evidence>
<keyword evidence="1" id="KW-0121">Carboxypeptidase</keyword>
<dbReference type="GO" id="GO:0009252">
    <property type="term" value="P:peptidoglycan biosynthetic process"/>
    <property type="evidence" value="ECO:0007669"/>
    <property type="project" value="TreeGrafter"/>
</dbReference>
<accession>A0A6J6D670</accession>
<evidence type="ECO:0000256" key="3">
    <source>
        <dbReference type="ARBA" id="ARBA00022676"/>
    </source>
</evidence>
<gene>
    <name evidence="10" type="ORF">UFOPK1591_00627</name>
</gene>
<dbReference type="Pfam" id="PF00912">
    <property type="entry name" value="Transgly"/>
    <property type="match status" value="1"/>
</dbReference>
<dbReference type="PANTHER" id="PTHR32282">
    <property type="entry name" value="BINDING PROTEIN TRANSPEPTIDASE, PUTATIVE-RELATED"/>
    <property type="match status" value="1"/>
</dbReference>
<sequence length="869" mass="90666">MFAKAPKSVRQTGGIVTLVGMSAVAAVLVAASVTPAMAVTGLAANSTLGIFDNLPDYLQIDQLAQKTSLYAKGSDGQDVLLASFYAQNREEVSLDEISPFVIDAAIATEDPRFYEHGGVDLIGTSRALLSNFIGGTVQGGSSITQQYVKNVLVQKAEGLSDPAARDAAYAEATETSAERKLKEMKLAIGLEQEYSKDEILTGYLNIASFGGRVYGIQSAAKTYFGVDAKDLTLEQAASLIATLNNPNNLRIDQEENLKDNESRRDYVISRMLAEGKISQAQHDKAVKAPLTPKITPSSTGCQSAGSSAYFCDYVTWIIRNDPAFGATEDERWNAFQRGGWKIMTTLNVGVQEAATNAEGTWVPRTYDGIEIGSAAVSVEVGTGRVIAMAQNKAYSNDPEITQTDPAYTSVNYSTDKLYGSSSGFQVGSTYKVFALAEWLKAGHGLGETVDGRAEVDGAPRKWSMSTFTNSCDGAGGADWSTINDGNNPGGIIDALTATTNSINTAYIAMSQKLDLCAIRKTAESLLVHRADGDVLASGPAATLGTNEIAPLTMAVAVAGIANQGVVCSPIAIDRITDANGKDIPPPKSTCTQAITPQVANTVAYAMASVIYSGTATASNTGDGIPLMGKTGTTDDAVHTWMVGGSSKVATAVWVGNVVGFSSLSDFSFNGVAGNRVRHQIFREIMATANGVYGGEAFGSPDSTMMGGGRSVPVPDTKGLTFDQAKQLLEAAGLSVQNGGGVDSELAVGKVVRTDPAVGTTINGAALVTVYTSNGTLVAGPPTQVGKTEAQARAALSRWTIRVVYLNPPADICRPVDGGEGDPGEAPTPTPTPVVTCVPAPNPNQGKVTKQTPSGGFVKSTAQVTLTVQN</sequence>
<dbReference type="GO" id="GO:0008955">
    <property type="term" value="F:peptidoglycan glycosyltransferase activity"/>
    <property type="evidence" value="ECO:0007669"/>
    <property type="project" value="UniProtKB-EC"/>
</dbReference>
<feature type="domain" description="PASTA" evidence="9">
    <location>
        <begin position="707"/>
        <end position="773"/>
    </location>
</feature>
<evidence type="ECO:0000256" key="7">
    <source>
        <dbReference type="ARBA" id="ARBA00044770"/>
    </source>
</evidence>